<dbReference type="Proteomes" id="UP000294683">
    <property type="component" value="Unassembled WGS sequence"/>
</dbReference>
<sequence>MNKIKSAVKNLLVFSLLVTALSFAVDYWRRPNAPENALQQTLLALNGESVQLAKLSKEKPVLLYFWGSWCSICSLTSPSIASLANDGVQCLVSVALKSGNDQAVQDYLQQHQYDFLTVNDPQGTLSAQWHIQVTPSIIIIKNGKIVHTTTGLSSPWGLKLRLWLS</sequence>
<evidence type="ECO:0000313" key="5">
    <source>
        <dbReference type="Proteomes" id="UP000294683"/>
    </source>
</evidence>
<protein>
    <submittedName>
        <fullName evidence="2 3">Thioredoxin</fullName>
    </submittedName>
</protein>
<organism evidence="2 4">
    <name type="scientific">Avibacterium gallinarum</name>
    <name type="common">Pasteurella gallinarum</name>
    <dbReference type="NCBI Taxonomy" id="755"/>
    <lineage>
        <taxon>Bacteria</taxon>
        <taxon>Pseudomonadati</taxon>
        <taxon>Pseudomonadota</taxon>
        <taxon>Gammaproteobacteria</taxon>
        <taxon>Pasteurellales</taxon>
        <taxon>Pasteurellaceae</taxon>
        <taxon>Avibacterium</taxon>
    </lineage>
</organism>
<keyword evidence="3" id="KW-0413">Isomerase</keyword>
<dbReference type="Gene3D" id="3.40.30.10">
    <property type="entry name" value="Glutaredoxin"/>
    <property type="match status" value="1"/>
</dbReference>
<dbReference type="PROSITE" id="PS51352">
    <property type="entry name" value="THIOREDOXIN_2"/>
    <property type="match status" value="1"/>
</dbReference>
<accession>A0A379AY58</accession>
<dbReference type="InterPro" id="IPR013740">
    <property type="entry name" value="Redoxin"/>
</dbReference>
<dbReference type="Proteomes" id="UP000255113">
    <property type="component" value="Unassembled WGS sequence"/>
</dbReference>
<dbReference type="PANTHER" id="PTHR42852:SF17">
    <property type="entry name" value="THIOREDOXIN-LIKE PROTEIN HI_1115"/>
    <property type="match status" value="1"/>
</dbReference>
<evidence type="ECO:0000259" key="1">
    <source>
        <dbReference type="PROSITE" id="PS51352"/>
    </source>
</evidence>
<dbReference type="InterPro" id="IPR050553">
    <property type="entry name" value="Thioredoxin_ResA/DsbE_sf"/>
</dbReference>
<proteinExistence type="predicted"/>
<evidence type="ECO:0000313" key="4">
    <source>
        <dbReference type="Proteomes" id="UP000255113"/>
    </source>
</evidence>
<name>A0A379AY58_AVIGA</name>
<dbReference type="PANTHER" id="PTHR42852">
    <property type="entry name" value="THIOL:DISULFIDE INTERCHANGE PROTEIN DSBE"/>
    <property type="match status" value="1"/>
</dbReference>
<evidence type="ECO:0000313" key="3">
    <source>
        <dbReference type="EMBL" id="TDP28302.1"/>
    </source>
</evidence>
<gene>
    <name evidence="2" type="primary">trxA_2</name>
    <name evidence="3" type="ORF">EV689_10672</name>
    <name evidence="2" type="ORF">NCTC11188_01537</name>
</gene>
<dbReference type="AlphaFoldDB" id="A0A379AY58"/>
<evidence type="ECO:0000313" key="2">
    <source>
        <dbReference type="EMBL" id="SUB27188.1"/>
    </source>
</evidence>
<dbReference type="Pfam" id="PF08534">
    <property type="entry name" value="Redoxin"/>
    <property type="match status" value="1"/>
</dbReference>
<dbReference type="EMBL" id="UGSQ01000003">
    <property type="protein sequence ID" value="SUB27188.1"/>
    <property type="molecule type" value="Genomic_DNA"/>
</dbReference>
<dbReference type="GO" id="GO:0016853">
    <property type="term" value="F:isomerase activity"/>
    <property type="evidence" value="ECO:0007669"/>
    <property type="project" value="UniProtKB-KW"/>
</dbReference>
<dbReference type="EMBL" id="SNXJ01000006">
    <property type="protein sequence ID" value="TDP28302.1"/>
    <property type="molecule type" value="Genomic_DNA"/>
</dbReference>
<reference evidence="3 5" key="2">
    <citation type="submission" date="2019-03" db="EMBL/GenBank/DDBJ databases">
        <title>Genomic Encyclopedia of Type Strains, Phase IV (KMG-IV): sequencing the most valuable type-strain genomes for metagenomic binning, comparative biology and taxonomic classification.</title>
        <authorList>
            <person name="Goeker M."/>
        </authorList>
    </citation>
    <scope>NUCLEOTIDE SEQUENCE [LARGE SCALE GENOMIC DNA]</scope>
    <source>
        <strain evidence="3 5">DSM 17481</strain>
    </source>
</reference>
<reference evidence="2 4" key="1">
    <citation type="submission" date="2018-06" db="EMBL/GenBank/DDBJ databases">
        <authorList>
            <consortium name="Pathogen Informatics"/>
            <person name="Doyle S."/>
        </authorList>
    </citation>
    <scope>NUCLEOTIDE SEQUENCE [LARGE SCALE GENOMIC DNA]</scope>
    <source>
        <strain evidence="2 4">NCTC11188</strain>
    </source>
</reference>
<dbReference type="GO" id="GO:0016491">
    <property type="term" value="F:oxidoreductase activity"/>
    <property type="evidence" value="ECO:0007669"/>
    <property type="project" value="InterPro"/>
</dbReference>
<dbReference type="RefSeq" id="WP_103854214.1">
    <property type="nucleotide sequence ID" value="NZ_JBMMGB010000009.1"/>
</dbReference>
<dbReference type="CDD" id="cd03011">
    <property type="entry name" value="TlpA_like_ScsD_MtbDsbE"/>
    <property type="match status" value="1"/>
</dbReference>
<dbReference type="SUPFAM" id="SSF52833">
    <property type="entry name" value="Thioredoxin-like"/>
    <property type="match status" value="1"/>
</dbReference>
<feature type="domain" description="Thioredoxin" evidence="1">
    <location>
        <begin position="31"/>
        <end position="165"/>
    </location>
</feature>
<dbReference type="InterPro" id="IPR013766">
    <property type="entry name" value="Thioredoxin_domain"/>
</dbReference>
<keyword evidence="5" id="KW-1185">Reference proteome</keyword>
<dbReference type="InterPro" id="IPR036249">
    <property type="entry name" value="Thioredoxin-like_sf"/>
</dbReference>